<dbReference type="OrthoDB" id="5460881at2"/>
<dbReference type="Gene3D" id="2.10.109.10">
    <property type="entry name" value="Umud Fragment, subunit A"/>
    <property type="match status" value="1"/>
</dbReference>
<dbReference type="InterPro" id="IPR010982">
    <property type="entry name" value="Lambda_DNA-bd_dom_sf"/>
</dbReference>
<proteinExistence type="predicted"/>
<dbReference type="SUPFAM" id="SSF47413">
    <property type="entry name" value="lambda repressor-like DNA-binding domains"/>
    <property type="match status" value="1"/>
</dbReference>
<name>A0A6P1ZMP2_9BACT</name>
<dbReference type="CDD" id="cd06462">
    <property type="entry name" value="Peptidase_S24_S26"/>
    <property type="match status" value="1"/>
</dbReference>
<evidence type="ECO:0000313" key="3">
    <source>
        <dbReference type="Proteomes" id="UP000434052"/>
    </source>
</evidence>
<comment type="caution">
    <text evidence="2">The sequence shown here is derived from an EMBL/GenBank/DDBJ whole genome shotgun (WGS) entry which is preliminary data.</text>
</comment>
<accession>A0A6P1ZMP2</accession>
<dbReference type="EMBL" id="QMIF01000002">
    <property type="protein sequence ID" value="TVM35637.1"/>
    <property type="molecule type" value="Genomic_DNA"/>
</dbReference>
<protein>
    <submittedName>
        <fullName evidence="2">Peptidase S24</fullName>
    </submittedName>
</protein>
<organism evidence="2 3">
    <name type="scientific">Oceanidesulfovibrio marinus</name>
    <dbReference type="NCBI Taxonomy" id="370038"/>
    <lineage>
        <taxon>Bacteria</taxon>
        <taxon>Pseudomonadati</taxon>
        <taxon>Thermodesulfobacteriota</taxon>
        <taxon>Desulfovibrionia</taxon>
        <taxon>Desulfovibrionales</taxon>
        <taxon>Desulfovibrionaceae</taxon>
        <taxon>Oceanidesulfovibrio</taxon>
    </lineage>
</organism>
<dbReference type="PROSITE" id="PS50943">
    <property type="entry name" value="HTH_CROC1"/>
    <property type="match status" value="1"/>
</dbReference>
<reference evidence="2 3" key="1">
    <citation type="submission" date="2018-06" db="EMBL/GenBank/DDBJ databases">
        <title>Complete genome of Desulfovibrio marinus P48SEP.</title>
        <authorList>
            <person name="Crispim J.S."/>
            <person name="Vidigal P.M.P."/>
            <person name="Silva L.C.F."/>
            <person name="Araujo L.C."/>
            <person name="Laguardia C.N."/>
            <person name="Dias R.S."/>
            <person name="Sousa M.P."/>
            <person name="Paula S.O."/>
            <person name="Silva C."/>
        </authorList>
    </citation>
    <scope>NUCLEOTIDE SEQUENCE [LARGE SCALE GENOMIC DNA]</scope>
    <source>
        <strain evidence="2 3">P48SEP</strain>
    </source>
</reference>
<sequence>MGLHEDILKKLSDLVEIEGGQAAIHRATGVGQSTLSNIKHGKHSPKFEKIATLLEHFGAQIVFPGDAQPETVKSICFVSPKITGVDPYVHMAHDARATPDEDNYLAIPVVNRVGAGGGYMEEKEVRDWMIAYRPALPQPVSSNLVAVTVAKDQYSMVPLIFPGDILLVDRNDYEPKPPGSIMLVIEPEPDRGERIKRVATKRRDGDMEITFYSQDAERYPPDTYYLNRDYGGDIRNAIGGRVLWGWTDITRR</sequence>
<dbReference type="InterPro" id="IPR036286">
    <property type="entry name" value="LexA/Signal_pep-like_sf"/>
</dbReference>
<dbReference type="CDD" id="cd00093">
    <property type="entry name" value="HTH_XRE"/>
    <property type="match status" value="1"/>
</dbReference>
<feature type="domain" description="HTH cro/C1-type" evidence="1">
    <location>
        <begin position="26"/>
        <end position="68"/>
    </location>
</feature>
<dbReference type="Proteomes" id="UP000434052">
    <property type="component" value="Unassembled WGS sequence"/>
</dbReference>
<dbReference type="AlphaFoldDB" id="A0A6P1ZMP2"/>
<gene>
    <name evidence="2" type="ORF">DQK91_02935</name>
</gene>
<dbReference type="SUPFAM" id="SSF51306">
    <property type="entry name" value="LexA/Signal peptidase"/>
    <property type="match status" value="1"/>
</dbReference>
<dbReference type="GO" id="GO:0003677">
    <property type="term" value="F:DNA binding"/>
    <property type="evidence" value="ECO:0007669"/>
    <property type="project" value="InterPro"/>
</dbReference>
<evidence type="ECO:0000313" key="2">
    <source>
        <dbReference type="EMBL" id="TVM35637.1"/>
    </source>
</evidence>
<dbReference type="InterPro" id="IPR001387">
    <property type="entry name" value="Cro/C1-type_HTH"/>
</dbReference>
<dbReference type="RefSeq" id="WP_144233965.1">
    <property type="nucleotide sequence ID" value="NZ_QMIF01000002.1"/>
</dbReference>
<evidence type="ECO:0000259" key="1">
    <source>
        <dbReference type="PROSITE" id="PS50943"/>
    </source>
</evidence>